<dbReference type="InterPro" id="IPR001347">
    <property type="entry name" value="SIS_dom"/>
</dbReference>
<feature type="domain" description="SIS" evidence="5">
    <location>
        <begin position="144"/>
        <end position="284"/>
    </location>
</feature>
<dbReference type="InterPro" id="IPR036388">
    <property type="entry name" value="WH-like_DNA-bd_sf"/>
</dbReference>
<protein>
    <recommendedName>
        <fullName evidence="8">RpiR family transcriptional regulator</fullName>
    </recommendedName>
</protein>
<dbReference type="SUPFAM" id="SSF53697">
    <property type="entry name" value="SIS domain"/>
    <property type="match status" value="1"/>
</dbReference>
<dbReference type="PANTHER" id="PTHR30514:SF20">
    <property type="entry name" value="TRANSCRIPTIONAL REGULATOR"/>
    <property type="match status" value="1"/>
</dbReference>
<dbReference type="SUPFAM" id="SSF46689">
    <property type="entry name" value="Homeodomain-like"/>
    <property type="match status" value="1"/>
</dbReference>
<dbReference type="Gene3D" id="1.10.10.10">
    <property type="entry name" value="Winged helix-like DNA-binding domain superfamily/Winged helix DNA-binding domain"/>
    <property type="match status" value="1"/>
</dbReference>
<keyword evidence="1" id="KW-0805">Transcription regulation</keyword>
<dbReference type="CDD" id="cd05013">
    <property type="entry name" value="SIS_RpiR"/>
    <property type="match status" value="1"/>
</dbReference>
<evidence type="ECO:0000313" key="7">
    <source>
        <dbReference type="Proteomes" id="UP000196655"/>
    </source>
</evidence>
<dbReference type="Pfam" id="PF01418">
    <property type="entry name" value="HTH_6"/>
    <property type="match status" value="1"/>
</dbReference>
<gene>
    <name evidence="6" type="ORF">BWR60_11910</name>
</gene>
<evidence type="ECO:0000256" key="1">
    <source>
        <dbReference type="ARBA" id="ARBA00023015"/>
    </source>
</evidence>
<dbReference type="Pfam" id="PF01380">
    <property type="entry name" value="SIS"/>
    <property type="match status" value="1"/>
</dbReference>
<dbReference type="GO" id="GO:0003677">
    <property type="term" value="F:DNA binding"/>
    <property type="evidence" value="ECO:0007669"/>
    <property type="project" value="UniProtKB-KW"/>
</dbReference>
<dbReference type="OrthoDB" id="9814005at2"/>
<dbReference type="InterPro" id="IPR047640">
    <property type="entry name" value="RpiR-like"/>
</dbReference>
<evidence type="ECO:0008006" key="8">
    <source>
        <dbReference type="Google" id="ProtNLM"/>
    </source>
</evidence>
<dbReference type="PROSITE" id="PS51464">
    <property type="entry name" value="SIS"/>
    <property type="match status" value="1"/>
</dbReference>
<keyword evidence="3" id="KW-0804">Transcription</keyword>
<dbReference type="PROSITE" id="PS51071">
    <property type="entry name" value="HTH_RPIR"/>
    <property type="match status" value="1"/>
</dbReference>
<reference evidence="7" key="1">
    <citation type="submission" date="2017-05" db="EMBL/GenBank/DDBJ databases">
        <authorList>
            <person name="Macchi M."/>
            <person name="Festa S."/>
            <person name="Coppotelli B.M."/>
            <person name="Morelli I.S."/>
        </authorList>
    </citation>
    <scope>NUCLEOTIDE SEQUENCE [LARGE SCALE GENOMIC DNA]</scope>
    <source>
        <strain evidence="7">I</strain>
    </source>
</reference>
<dbReference type="InterPro" id="IPR000281">
    <property type="entry name" value="HTH_RpiR"/>
</dbReference>
<dbReference type="GO" id="GO:1901135">
    <property type="term" value="P:carbohydrate derivative metabolic process"/>
    <property type="evidence" value="ECO:0007669"/>
    <property type="project" value="InterPro"/>
</dbReference>
<dbReference type="GO" id="GO:0097367">
    <property type="term" value="F:carbohydrate derivative binding"/>
    <property type="evidence" value="ECO:0007669"/>
    <property type="project" value="InterPro"/>
</dbReference>
<evidence type="ECO:0000313" key="6">
    <source>
        <dbReference type="EMBL" id="OWJ66977.1"/>
    </source>
</evidence>
<keyword evidence="7" id="KW-1185">Reference proteome</keyword>
<organism evidence="6 7">
    <name type="scientific">Inquilinus limosus</name>
    <dbReference type="NCBI Taxonomy" id="171674"/>
    <lineage>
        <taxon>Bacteria</taxon>
        <taxon>Pseudomonadati</taxon>
        <taxon>Pseudomonadota</taxon>
        <taxon>Alphaproteobacteria</taxon>
        <taxon>Rhodospirillales</taxon>
        <taxon>Rhodospirillaceae</taxon>
        <taxon>Inquilinus</taxon>
    </lineage>
</organism>
<dbReference type="EMBL" id="NHON01000017">
    <property type="protein sequence ID" value="OWJ66977.1"/>
    <property type="molecule type" value="Genomic_DNA"/>
</dbReference>
<dbReference type="InterPro" id="IPR009057">
    <property type="entry name" value="Homeodomain-like_sf"/>
</dbReference>
<evidence type="ECO:0000256" key="3">
    <source>
        <dbReference type="ARBA" id="ARBA00023163"/>
    </source>
</evidence>
<dbReference type="Proteomes" id="UP000196655">
    <property type="component" value="Unassembled WGS sequence"/>
</dbReference>
<comment type="caution">
    <text evidence="6">The sequence shown here is derived from an EMBL/GenBank/DDBJ whole genome shotgun (WGS) entry which is preliminary data.</text>
</comment>
<evidence type="ECO:0000256" key="2">
    <source>
        <dbReference type="ARBA" id="ARBA00023125"/>
    </source>
</evidence>
<feature type="domain" description="HTH rpiR-type" evidence="4">
    <location>
        <begin position="17"/>
        <end position="93"/>
    </location>
</feature>
<keyword evidence="2" id="KW-0238">DNA-binding</keyword>
<proteinExistence type="predicted"/>
<dbReference type="AlphaFoldDB" id="A0A211ZPF8"/>
<dbReference type="STRING" id="1122125.GCA_000423185_00085"/>
<dbReference type="InterPro" id="IPR035472">
    <property type="entry name" value="RpiR-like_SIS"/>
</dbReference>
<sequence length="284" mass="30423">MTGTEAVAAGPAPDSFEALRGAIAARYPALSKRLKTIAEFALAHPDVIALETVAVIAGKAEVQPSALVRFAQALGFDGFSEMQRLFRAQLVERMPSYEARIRTLDARFGGAEAPSGPLNAFIDISVGALERLRGDVDPAVFARAVDILARADCIHLAAQRRSFPIAVYLSYLLAQLDRPVHLLDNFGGMLAEQSRAIRPGDALFVVTFRSYAPDVQEVARRARAAGVPIVAITDSDLSPVYPIADACFVVHEGEIDAFRSLSATPCLALTLAVALGRRHEAQEG</sequence>
<dbReference type="PANTHER" id="PTHR30514">
    <property type="entry name" value="GLUCOKINASE"/>
    <property type="match status" value="1"/>
</dbReference>
<accession>A0A211ZPF8</accession>
<name>A0A211ZPF8_9PROT</name>
<dbReference type="RefSeq" id="WP_088151244.1">
    <property type="nucleotide sequence ID" value="NZ_NHON01000017.1"/>
</dbReference>
<dbReference type="Gene3D" id="3.40.50.10490">
    <property type="entry name" value="Glucose-6-phosphate isomerase like protein, domain 1"/>
    <property type="match status" value="1"/>
</dbReference>
<evidence type="ECO:0000259" key="4">
    <source>
        <dbReference type="PROSITE" id="PS51071"/>
    </source>
</evidence>
<dbReference type="InterPro" id="IPR046348">
    <property type="entry name" value="SIS_dom_sf"/>
</dbReference>
<dbReference type="GO" id="GO:0003700">
    <property type="term" value="F:DNA-binding transcription factor activity"/>
    <property type="evidence" value="ECO:0007669"/>
    <property type="project" value="InterPro"/>
</dbReference>
<evidence type="ECO:0000259" key="5">
    <source>
        <dbReference type="PROSITE" id="PS51464"/>
    </source>
</evidence>